<dbReference type="InterPro" id="IPR016007">
    <property type="entry name" value="Alpha_rhamnosid"/>
</dbReference>
<dbReference type="OrthoDB" id="9761045at2"/>
<dbReference type="GO" id="GO:0005975">
    <property type="term" value="P:carbohydrate metabolic process"/>
    <property type="evidence" value="ECO:0007669"/>
    <property type="project" value="InterPro"/>
</dbReference>
<dbReference type="PANTHER" id="PTHR33307:SF11">
    <property type="entry name" value="ALPHA-L-RHAMNOSIDASE"/>
    <property type="match status" value="1"/>
</dbReference>
<keyword evidence="11" id="KW-1185">Reference proteome</keyword>
<keyword evidence="5" id="KW-0732">Signal</keyword>
<dbReference type="Pfam" id="PF05592">
    <property type="entry name" value="Bac_rhamnosid"/>
    <property type="match status" value="1"/>
</dbReference>
<feature type="domain" description="Alpha-L-rhamnosidase six-hairpin glycosidase" evidence="8">
    <location>
        <begin position="657"/>
        <end position="984"/>
    </location>
</feature>
<dbReference type="SUPFAM" id="SSF49785">
    <property type="entry name" value="Galactose-binding domain-like"/>
    <property type="match status" value="1"/>
</dbReference>
<dbReference type="STRING" id="1045774.SAMN05421872_10633"/>
<dbReference type="InterPro" id="IPR012341">
    <property type="entry name" value="6hp_glycosidase-like_sf"/>
</dbReference>
<dbReference type="GO" id="GO:0030596">
    <property type="term" value="F:alpha-L-rhamnosidase activity"/>
    <property type="evidence" value="ECO:0007669"/>
    <property type="project" value="UniProtKB-EC"/>
</dbReference>
<dbReference type="SUPFAM" id="SSF48208">
    <property type="entry name" value="Six-hairpin glycosidases"/>
    <property type="match status" value="1"/>
</dbReference>
<dbReference type="Proteomes" id="UP000199034">
    <property type="component" value="Unassembled WGS sequence"/>
</dbReference>
<reference evidence="10 11" key="1">
    <citation type="submission" date="2016-10" db="EMBL/GenBank/DDBJ databases">
        <authorList>
            <person name="de Groot N.N."/>
        </authorList>
    </citation>
    <scope>NUCLEOTIDE SEQUENCE [LARGE SCALE GENOMIC DNA]</scope>
    <source>
        <strain evidence="10 11">CGMCC 4.6858</strain>
    </source>
</reference>
<name>A0A1G6S6F1_9ACTN</name>
<evidence type="ECO:0000259" key="6">
    <source>
        <dbReference type="Pfam" id="PF05592"/>
    </source>
</evidence>
<evidence type="ECO:0000256" key="3">
    <source>
        <dbReference type="ARBA" id="ARBA00022801"/>
    </source>
</evidence>
<dbReference type="InterPro" id="IPR008979">
    <property type="entry name" value="Galactose-bd-like_sf"/>
</dbReference>
<dbReference type="PROSITE" id="PS51318">
    <property type="entry name" value="TAT"/>
    <property type="match status" value="1"/>
</dbReference>
<evidence type="ECO:0000256" key="5">
    <source>
        <dbReference type="SAM" id="SignalP"/>
    </source>
</evidence>
<feature type="chain" id="PRO_5038676541" description="alpha-L-rhamnosidase" evidence="5">
    <location>
        <begin position="36"/>
        <end position="1294"/>
    </location>
</feature>
<dbReference type="Pfam" id="PF17389">
    <property type="entry name" value="Bac_rhamnosid6H"/>
    <property type="match status" value="1"/>
</dbReference>
<dbReference type="Pfam" id="PF17390">
    <property type="entry name" value="Bac_rhamnosid_C"/>
    <property type="match status" value="1"/>
</dbReference>
<feature type="signal peptide" evidence="5">
    <location>
        <begin position="1"/>
        <end position="35"/>
    </location>
</feature>
<protein>
    <recommendedName>
        <fullName evidence="2">alpha-L-rhamnosidase</fullName>
        <ecNumber evidence="2">3.2.1.40</ecNumber>
    </recommendedName>
</protein>
<dbReference type="InterPro" id="IPR035396">
    <property type="entry name" value="Bac_rhamnosid6H"/>
</dbReference>
<dbReference type="InterPro" id="IPR006311">
    <property type="entry name" value="TAT_signal"/>
</dbReference>
<feature type="region of interest" description="Disordered" evidence="4">
    <location>
        <begin position="583"/>
        <end position="603"/>
    </location>
</feature>
<dbReference type="Pfam" id="PF25788">
    <property type="entry name" value="Ig_Rha78A_N"/>
    <property type="match status" value="1"/>
</dbReference>
<accession>A0A1G6S6F1</accession>
<evidence type="ECO:0000259" key="9">
    <source>
        <dbReference type="Pfam" id="PF17390"/>
    </source>
</evidence>
<dbReference type="InterPro" id="IPR035398">
    <property type="entry name" value="Bac_rhamnosid_C"/>
</dbReference>
<dbReference type="InterPro" id="IPR013783">
    <property type="entry name" value="Ig-like_fold"/>
</dbReference>
<comment type="catalytic activity">
    <reaction evidence="1">
        <text>Hydrolysis of terminal non-reducing alpha-L-rhamnose residues in alpha-L-rhamnosides.</text>
        <dbReference type="EC" id="3.2.1.40"/>
    </reaction>
</comment>
<feature type="domain" description="Alpha-L-rhamnosidase C-terminal" evidence="9">
    <location>
        <begin position="989"/>
        <end position="1059"/>
    </location>
</feature>
<dbReference type="PANTHER" id="PTHR33307">
    <property type="entry name" value="ALPHA-RHAMNOSIDASE (EUROFUNG)"/>
    <property type="match status" value="1"/>
</dbReference>
<evidence type="ECO:0000256" key="1">
    <source>
        <dbReference type="ARBA" id="ARBA00001445"/>
    </source>
</evidence>
<dbReference type="Gene3D" id="1.50.10.10">
    <property type="match status" value="1"/>
</dbReference>
<dbReference type="Gene3D" id="2.60.420.10">
    <property type="entry name" value="Maltose phosphorylase, domain 3"/>
    <property type="match status" value="1"/>
</dbReference>
<dbReference type="Gene3D" id="2.60.120.260">
    <property type="entry name" value="Galactose-binding domain-like"/>
    <property type="match status" value="2"/>
</dbReference>
<dbReference type="InterPro" id="IPR008902">
    <property type="entry name" value="Rhamnosid_concanavalin"/>
</dbReference>
<organism evidence="10 11">
    <name type="scientific">Nocardioides lianchengensis</name>
    <dbReference type="NCBI Taxonomy" id="1045774"/>
    <lineage>
        <taxon>Bacteria</taxon>
        <taxon>Bacillati</taxon>
        <taxon>Actinomycetota</taxon>
        <taxon>Actinomycetes</taxon>
        <taxon>Propionibacteriales</taxon>
        <taxon>Nocardioidaceae</taxon>
        <taxon>Nocardioides</taxon>
    </lineage>
</organism>
<dbReference type="EC" id="3.2.1.40" evidence="2"/>
<dbReference type="EMBL" id="FMZM01000006">
    <property type="protein sequence ID" value="SDD12273.1"/>
    <property type="molecule type" value="Genomic_DNA"/>
</dbReference>
<keyword evidence="3" id="KW-0378">Hydrolase</keyword>
<dbReference type="Pfam" id="PF08531">
    <property type="entry name" value="Bac_rhamnosid_N"/>
    <property type="match status" value="1"/>
</dbReference>
<evidence type="ECO:0000256" key="2">
    <source>
        <dbReference type="ARBA" id="ARBA00012652"/>
    </source>
</evidence>
<evidence type="ECO:0000259" key="7">
    <source>
        <dbReference type="Pfam" id="PF08531"/>
    </source>
</evidence>
<proteinExistence type="predicted"/>
<evidence type="ECO:0000256" key="4">
    <source>
        <dbReference type="SAM" id="MobiDB-lite"/>
    </source>
</evidence>
<dbReference type="InterPro" id="IPR008928">
    <property type="entry name" value="6-hairpin_glycosidase_sf"/>
</dbReference>
<evidence type="ECO:0000313" key="11">
    <source>
        <dbReference type="Proteomes" id="UP000199034"/>
    </source>
</evidence>
<feature type="domain" description="Alpha-L-rhamnosidase concanavalin-like" evidence="6">
    <location>
        <begin position="547"/>
        <end position="650"/>
    </location>
</feature>
<feature type="compositionally biased region" description="Polar residues" evidence="4">
    <location>
        <begin position="594"/>
        <end position="603"/>
    </location>
</feature>
<dbReference type="Gene3D" id="2.60.40.10">
    <property type="entry name" value="Immunoglobulins"/>
    <property type="match status" value="1"/>
</dbReference>
<dbReference type="InterPro" id="IPR013737">
    <property type="entry name" value="Bac_rhamnosid_N"/>
</dbReference>
<evidence type="ECO:0000259" key="8">
    <source>
        <dbReference type="Pfam" id="PF17389"/>
    </source>
</evidence>
<sequence>MASPHPTYRRALATAAIAVLGVTTAPAWSPAPALAAVAAPTSAPASVDLKVGGLVDPLGIDDTTPTLQWRPGTGLLNQQAYQVRVASSAEKLSTPDLWDTGKVVGSTLQTTYAGRALDSRDRAVWQVRVWDAANRVSDWSDPGRFEIGLLSPADWQADWITNPEWVEPLHQDVTFTAPQTAQWVRLTVTDLGRPGEPLDDPGWRPRLELGEVVLRNGDDPANVVTGATVTASENKSQTGVWNPSFVVDGKLTTATAPRGYRSTYHPETDVKDKPIVLTIKLPEARTFDTVELYSMWDSPGQYGTTPNFPRDIAISTSTDGTTFTERAKATKLPAISTTHEAPDALPVFATDFEADDVASARLYVTGLGVYNASINGKPVSEDLLEPANTFHAKRVPYATYDVTDLLADGANSLGVEVGNGIFNVFNEPTPVGGTARYVKTASGHGAPRVLGQLELTDKAGNVTTVATGAGNGTPWRTTLGEVTFTNWYGGEDVDARRHLDGWDEAGTDRSSWATPVASQAPKATTRLVGRVQPPIRQVDELDTTWSQLANGDYLFDFGVNFAGWQQLNVSGPAGTAITMRPGERLNRDADGNPTGVNQDSSGKNAYDTFTLAGEGTETFTPRFRYHGMRWLQVSGLPSAPTAETLKGLVLRTSNEAVGGFETSHETLGKINTIIDRSVQSNMYSILTDCPHREKLGWLDQTNLNFDTVARGYDMQAQYRKMLQDVADSQTANGLIPTTAPEDSLFAGAFRHDANWGATMSVSAWQVYEEYGDRDPMERYWPNMVAYDEFLSSQATGFILPGGLNDWATPEEAANKVPDAFVQTYAWHKIVRTMADIATVLGKPAQARTYAQKADRIATAFDATYYNPTTKVYSVGSQAAQALALDEDLVPAERRQEAVDALLARITANGNQFMVGEVGLYALLRVLAEEGQDDLVHALATRPTGNSYAKFLGQGATSLPEHWSGMTSTGSQNHYMMGMLSGWLNGHLAGLQQAPGSVAWDHVLVEPSLVTGVDSASTSYDSVRGPIATAWKRTGAELTLDVTIPGNTVATVRVPNAADGTAAYGPRDAKVVPSEVDGYTQFEVGAGRHSFGSGGQAPSWASAVTITGATQVYGVRGEIVVDVTAADGRPVTDGTVTMTGLGAAQKAAVSGGQARFTAPATLAPGTRTLQAAYSGGDRLGGSAASGTLRVTKAKVRARTAVVKKPGVRTAGRIRVGLASTTGTAAGAKKASGKVRVLLVKGGRTVAVTGRARNGVAVVRVARLPRGSWAIKVRYAGDTRYTALTTTRTGTVTVKR</sequence>
<feature type="domain" description="Bacterial alpha-L-rhamnosidase N-terminal" evidence="7">
    <location>
        <begin position="356"/>
        <end position="538"/>
    </location>
</feature>
<dbReference type="RefSeq" id="WP_090855779.1">
    <property type="nucleotide sequence ID" value="NZ_FMZM01000006.1"/>
</dbReference>
<gene>
    <name evidence="10" type="ORF">SAMN05421872_10633</name>
</gene>
<evidence type="ECO:0000313" key="10">
    <source>
        <dbReference type="EMBL" id="SDD12273.1"/>
    </source>
</evidence>